<name>K2K1M6_9GAMM</name>
<evidence type="ECO:0000256" key="3">
    <source>
        <dbReference type="ARBA" id="ARBA00022989"/>
    </source>
</evidence>
<dbReference type="Proteomes" id="UP000006755">
    <property type="component" value="Unassembled WGS sequence"/>
</dbReference>
<comment type="caution">
    <text evidence="7">The sequence shown here is derived from an EMBL/GenBank/DDBJ whole genome shotgun (WGS) entry which is preliminary data.</text>
</comment>
<dbReference type="InterPro" id="IPR022764">
    <property type="entry name" value="Peptidase_S54_rhomboid_dom"/>
</dbReference>
<evidence type="ECO:0000313" key="7">
    <source>
        <dbReference type="EMBL" id="EKE76689.1"/>
    </source>
</evidence>
<dbReference type="GO" id="GO:0004252">
    <property type="term" value="F:serine-type endopeptidase activity"/>
    <property type="evidence" value="ECO:0007669"/>
    <property type="project" value="InterPro"/>
</dbReference>
<keyword evidence="2 5" id="KW-0812">Transmembrane</keyword>
<dbReference type="RefSeq" id="WP_008483030.1">
    <property type="nucleotide sequence ID" value="NZ_AMRI01000004.1"/>
</dbReference>
<feature type="transmembrane region" description="Helical" evidence="5">
    <location>
        <begin position="129"/>
        <end position="147"/>
    </location>
</feature>
<dbReference type="eggNOG" id="COG0705">
    <property type="taxonomic scope" value="Bacteria"/>
</dbReference>
<accession>K2K1M6</accession>
<dbReference type="SUPFAM" id="SSF144091">
    <property type="entry name" value="Rhomboid-like"/>
    <property type="match status" value="1"/>
</dbReference>
<feature type="transmembrane region" description="Helical" evidence="5">
    <location>
        <begin position="79"/>
        <end position="97"/>
    </location>
</feature>
<dbReference type="GO" id="GO:0016020">
    <property type="term" value="C:membrane"/>
    <property type="evidence" value="ECO:0007669"/>
    <property type="project" value="UniProtKB-SubCell"/>
</dbReference>
<keyword evidence="4 5" id="KW-0472">Membrane</keyword>
<protein>
    <submittedName>
        <fullName evidence="7">Membrane protein, Rhomboid family</fullName>
    </submittedName>
</protein>
<feature type="transmembrane region" description="Helical" evidence="5">
    <location>
        <begin position="103"/>
        <end position="120"/>
    </location>
</feature>
<evidence type="ECO:0000256" key="2">
    <source>
        <dbReference type="ARBA" id="ARBA00022692"/>
    </source>
</evidence>
<dbReference type="AlphaFoldDB" id="K2K1M6"/>
<dbReference type="NCBIfam" id="TIGR03902">
    <property type="entry name" value="rhom_GG_sort"/>
    <property type="match status" value="1"/>
</dbReference>
<keyword evidence="3 5" id="KW-1133">Transmembrane helix</keyword>
<feature type="transmembrane region" description="Helical" evidence="5">
    <location>
        <begin position="53"/>
        <end position="70"/>
    </location>
</feature>
<reference evidence="7 8" key="1">
    <citation type="journal article" date="2012" name="J. Bacteriol.">
        <title>Genome Sequence of Gallaecimonas xiamenensis Type Strain 3-C-1.</title>
        <authorList>
            <person name="Lai Q."/>
            <person name="Wang L."/>
            <person name="Wang W."/>
            <person name="Shao Z."/>
        </authorList>
    </citation>
    <scope>NUCLEOTIDE SEQUENCE [LARGE SCALE GENOMIC DNA]</scope>
    <source>
        <strain evidence="7 8">3-C-1</strain>
    </source>
</reference>
<dbReference type="EMBL" id="AMRI01000004">
    <property type="protein sequence ID" value="EKE76689.1"/>
    <property type="molecule type" value="Genomic_DNA"/>
</dbReference>
<dbReference type="Gene3D" id="1.20.1540.10">
    <property type="entry name" value="Rhomboid-like"/>
    <property type="match status" value="1"/>
</dbReference>
<feature type="transmembrane region" description="Helical" evidence="5">
    <location>
        <begin position="153"/>
        <end position="181"/>
    </location>
</feature>
<evidence type="ECO:0000256" key="5">
    <source>
        <dbReference type="SAM" id="Phobius"/>
    </source>
</evidence>
<evidence type="ECO:0000313" key="8">
    <source>
        <dbReference type="Proteomes" id="UP000006755"/>
    </source>
</evidence>
<dbReference type="InterPro" id="IPR035952">
    <property type="entry name" value="Rhomboid-like_sf"/>
</dbReference>
<evidence type="ECO:0000256" key="4">
    <source>
        <dbReference type="ARBA" id="ARBA00023136"/>
    </source>
</evidence>
<evidence type="ECO:0000259" key="6">
    <source>
        <dbReference type="Pfam" id="PF01694"/>
    </source>
</evidence>
<dbReference type="InterPro" id="IPR023826">
    <property type="entry name" value="Rhom-like_SP_proteobac"/>
</dbReference>
<keyword evidence="8" id="KW-1185">Reference proteome</keyword>
<feature type="domain" description="Peptidase S54 rhomboid" evidence="6">
    <location>
        <begin position="38"/>
        <end position="182"/>
    </location>
</feature>
<dbReference type="Pfam" id="PF01694">
    <property type="entry name" value="Rhomboid"/>
    <property type="match status" value="1"/>
</dbReference>
<gene>
    <name evidence="7" type="ORF">B3C1_03810</name>
</gene>
<comment type="subcellular location">
    <subcellularLocation>
        <location evidence="1">Membrane</location>
        <topology evidence="1">Multi-pass membrane protein</topology>
    </subcellularLocation>
</comment>
<evidence type="ECO:0000256" key="1">
    <source>
        <dbReference type="ARBA" id="ARBA00004141"/>
    </source>
</evidence>
<organism evidence="7 8">
    <name type="scientific">Gallaecimonas xiamenensis 3-C-1</name>
    <dbReference type="NCBI Taxonomy" id="745411"/>
    <lineage>
        <taxon>Bacteria</taxon>
        <taxon>Pseudomonadati</taxon>
        <taxon>Pseudomonadota</taxon>
        <taxon>Gammaproteobacteria</taxon>
        <taxon>Enterobacterales</taxon>
        <taxon>Gallaecimonadaceae</taxon>
        <taxon>Gallaecimonas</taxon>
    </lineage>
</organism>
<proteinExistence type="predicted"/>
<dbReference type="STRING" id="745411.B3C1_03810"/>
<sequence>MPHLVGAFTLIGLSGLLALLPNDWGQWLIYDRQAILDGQLWRLVTGHLMHTNGWHFAMNSAGVLVIAWLHGRYYRFGDWWLRLGYLALMTSLGLLVFSPELYWYVGLSGVLHGLILMGALEDIRCSEKTGWLILLGLAIKIGWEQWMGPSAEVVSLIGAPVATQAHLFGALAALPYGLWAFRRKKGA</sequence>